<comment type="caution">
    <text evidence="2">The sequence shown here is derived from an EMBL/GenBank/DDBJ whole genome shotgun (WGS) entry which is preliminary data.</text>
</comment>
<evidence type="ECO:0000256" key="1">
    <source>
        <dbReference type="SAM" id="MobiDB-lite"/>
    </source>
</evidence>
<dbReference type="AlphaFoldDB" id="A0A843WDD5"/>
<proteinExistence type="predicted"/>
<dbReference type="OrthoDB" id="728678at2759"/>
<reference evidence="2" key="1">
    <citation type="submission" date="2017-07" db="EMBL/GenBank/DDBJ databases">
        <title>Taro Niue Genome Assembly and Annotation.</title>
        <authorList>
            <person name="Atibalentja N."/>
            <person name="Keating K."/>
            <person name="Fields C.J."/>
        </authorList>
    </citation>
    <scope>NUCLEOTIDE SEQUENCE</scope>
    <source>
        <strain evidence="2">Niue_2</strain>
        <tissue evidence="2">Leaf</tissue>
    </source>
</reference>
<evidence type="ECO:0000313" key="2">
    <source>
        <dbReference type="EMBL" id="MQM05816.1"/>
    </source>
</evidence>
<keyword evidence="3" id="KW-1185">Reference proteome</keyword>
<sequence>MASRGRRTNVQARGEEQRENANAGQQVLVPQEPPMAPPPPLIDYGTFMQGLVQAMQTQAQTQAALQPQVQAQAQAPPTVHLEHSGPSVMQRFSRMAPPSFTGESQLLLAESWLREIEKIFRAIRCVEEDKDRAGVVDIHIAYQGAMSVLEYEARFAELSKYAPHIIADERRKVKKFGMGLRPSLRTRLVAFDHRTVEEAFSVACTRLWEEGTLAREIPAGRQAFVYSLRQKTWRADSNSNVARSNKPVGLYALAKEDAEQAEHVTEGKSNVDETHIKGNGPLVPEPVLWHLGVVLEREWLSRRPVRRLEMPRHLSRCNLCHRTHTVALFLRHLLLRQLRD</sequence>
<gene>
    <name evidence="2" type="ORF">Taro_038632</name>
</gene>
<evidence type="ECO:0008006" key="4">
    <source>
        <dbReference type="Google" id="ProtNLM"/>
    </source>
</evidence>
<dbReference type="Proteomes" id="UP000652761">
    <property type="component" value="Unassembled WGS sequence"/>
</dbReference>
<protein>
    <recommendedName>
        <fullName evidence="4">Gag protein</fullName>
    </recommendedName>
</protein>
<organism evidence="2 3">
    <name type="scientific">Colocasia esculenta</name>
    <name type="common">Wild taro</name>
    <name type="synonym">Arum esculentum</name>
    <dbReference type="NCBI Taxonomy" id="4460"/>
    <lineage>
        <taxon>Eukaryota</taxon>
        <taxon>Viridiplantae</taxon>
        <taxon>Streptophyta</taxon>
        <taxon>Embryophyta</taxon>
        <taxon>Tracheophyta</taxon>
        <taxon>Spermatophyta</taxon>
        <taxon>Magnoliopsida</taxon>
        <taxon>Liliopsida</taxon>
        <taxon>Araceae</taxon>
        <taxon>Aroideae</taxon>
        <taxon>Colocasieae</taxon>
        <taxon>Colocasia</taxon>
    </lineage>
</organism>
<evidence type="ECO:0000313" key="3">
    <source>
        <dbReference type="Proteomes" id="UP000652761"/>
    </source>
</evidence>
<name>A0A843WDD5_COLES</name>
<accession>A0A843WDD5</accession>
<dbReference type="EMBL" id="NMUH01003480">
    <property type="protein sequence ID" value="MQM05816.1"/>
    <property type="molecule type" value="Genomic_DNA"/>
</dbReference>
<feature type="region of interest" description="Disordered" evidence="1">
    <location>
        <begin position="1"/>
        <end position="32"/>
    </location>
</feature>